<dbReference type="SUPFAM" id="SSF55136">
    <property type="entry name" value="Probable bacterial effector-binding domain"/>
    <property type="match status" value="1"/>
</dbReference>
<dbReference type="AlphaFoldDB" id="A0A923HW07"/>
<dbReference type="Proteomes" id="UP000616595">
    <property type="component" value="Unassembled WGS sequence"/>
</dbReference>
<evidence type="ECO:0000259" key="1">
    <source>
        <dbReference type="Pfam" id="PF06445"/>
    </source>
</evidence>
<reference evidence="2" key="1">
    <citation type="submission" date="2019-10" db="EMBL/GenBank/DDBJ databases">
        <authorList>
            <person name="Ross D.E."/>
            <person name="Gulliver D."/>
        </authorList>
    </citation>
    <scope>NUCLEOTIDE SEQUENCE</scope>
    <source>
        <strain evidence="2">DER-2019</strain>
    </source>
</reference>
<dbReference type="OrthoDB" id="5337216at2"/>
<dbReference type="Gene3D" id="3.20.80.10">
    <property type="entry name" value="Regulatory factor, effector binding domain"/>
    <property type="match status" value="1"/>
</dbReference>
<sequence>MTKPEDCRYDVCLIVAKDQLINHNDMKKGKLCKGEYAVFEIAHTAEAVAAAWSKLITELSIHSYKMDDSRPIIERYANKMV</sequence>
<evidence type="ECO:0000313" key="3">
    <source>
        <dbReference type="Proteomes" id="UP000616595"/>
    </source>
</evidence>
<proteinExistence type="predicted"/>
<protein>
    <recommendedName>
        <fullName evidence="1">GyrI-like small molecule binding domain-containing protein</fullName>
    </recommendedName>
</protein>
<dbReference type="Pfam" id="PF06445">
    <property type="entry name" value="GyrI-like"/>
    <property type="match status" value="1"/>
</dbReference>
<evidence type="ECO:0000313" key="2">
    <source>
        <dbReference type="EMBL" id="MBC3889553.1"/>
    </source>
</evidence>
<feature type="domain" description="GyrI-like small molecule binding" evidence="1">
    <location>
        <begin position="2"/>
        <end position="79"/>
    </location>
</feature>
<dbReference type="EMBL" id="WJBD01000020">
    <property type="protein sequence ID" value="MBC3889553.1"/>
    <property type="molecule type" value="Genomic_DNA"/>
</dbReference>
<comment type="caution">
    <text evidence="2">The sequence shown here is derived from an EMBL/GenBank/DDBJ whole genome shotgun (WGS) entry which is preliminary data.</text>
</comment>
<name>A0A923HW07_9FIRM</name>
<gene>
    <name evidence="2" type="ORF">GH810_14665</name>
</gene>
<organism evidence="2 3">
    <name type="scientific">Acetobacterium paludosum</name>
    <dbReference type="NCBI Taxonomy" id="52693"/>
    <lineage>
        <taxon>Bacteria</taxon>
        <taxon>Bacillati</taxon>
        <taxon>Bacillota</taxon>
        <taxon>Clostridia</taxon>
        <taxon>Eubacteriales</taxon>
        <taxon>Eubacteriaceae</taxon>
        <taxon>Acetobacterium</taxon>
    </lineage>
</organism>
<accession>A0A923HW07</accession>
<dbReference type="InterPro" id="IPR011256">
    <property type="entry name" value="Reg_factor_effector_dom_sf"/>
</dbReference>
<keyword evidence="3" id="KW-1185">Reference proteome</keyword>
<reference evidence="2" key="2">
    <citation type="submission" date="2020-10" db="EMBL/GenBank/DDBJ databases">
        <title>Comparative genomics of the Acetobacterium genus.</title>
        <authorList>
            <person name="Marshall C."/>
            <person name="May H."/>
            <person name="Norman S."/>
        </authorList>
    </citation>
    <scope>NUCLEOTIDE SEQUENCE</scope>
    <source>
        <strain evidence="2">DER-2019</strain>
    </source>
</reference>
<dbReference type="InterPro" id="IPR029442">
    <property type="entry name" value="GyrI-like"/>
</dbReference>